<reference evidence="2" key="2">
    <citation type="journal article" date="2023" name="IMA Fungus">
        <title>Comparative genomic study of the Penicillium genus elucidates a diverse pangenome and 15 lateral gene transfer events.</title>
        <authorList>
            <person name="Petersen C."/>
            <person name="Sorensen T."/>
            <person name="Nielsen M.R."/>
            <person name="Sondergaard T.E."/>
            <person name="Sorensen J.L."/>
            <person name="Fitzpatrick D.A."/>
            <person name="Frisvad J.C."/>
            <person name="Nielsen K.L."/>
        </authorList>
    </citation>
    <scope>NUCLEOTIDE SEQUENCE</scope>
    <source>
        <strain evidence="2">IBT 21917</strain>
    </source>
</reference>
<keyword evidence="3" id="KW-1185">Reference proteome</keyword>
<proteinExistence type="predicted"/>
<feature type="chain" id="PRO_5040884541" description="Malate dehydrogenase" evidence="1">
    <location>
        <begin position="19"/>
        <end position="256"/>
    </location>
</feature>
<reference evidence="2" key="1">
    <citation type="submission" date="2022-11" db="EMBL/GenBank/DDBJ databases">
        <authorList>
            <person name="Petersen C."/>
        </authorList>
    </citation>
    <scope>NUCLEOTIDE SEQUENCE</scope>
    <source>
        <strain evidence="2">IBT 21917</strain>
    </source>
</reference>
<protein>
    <recommendedName>
        <fullName evidence="4">Malate dehydrogenase</fullName>
    </recommendedName>
</protein>
<dbReference type="PANTHER" id="PTHR35567">
    <property type="entry name" value="MALATE DEHYDROGENASE (AFU_ORTHOLOGUE AFUA_2G13800)"/>
    <property type="match status" value="1"/>
</dbReference>
<gene>
    <name evidence="2" type="ORF">N7492_005664</name>
</gene>
<dbReference type="EMBL" id="JAPQKO010000003">
    <property type="protein sequence ID" value="KAJ5173071.1"/>
    <property type="molecule type" value="Genomic_DNA"/>
</dbReference>
<comment type="caution">
    <text evidence="2">The sequence shown here is derived from an EMBL/GenBank/DDBJ whole genome shotgun (WGS) entry which is preliminary data.</text>
</comment>
<evidence type="ECO:0000256" key="1">
    <source>
        <dbReference type="SAM" id="SignalP"/>
    </source>
</evidence>
<dbReference type="OrthoDB" id="1859733at2759"/>
<name>A0A9W9ICV8_9EURO</name>
<evidence type="ECO:0000313" key="2">
    <source>
        <dbReference type="EMBL" id="KAJ5173071.1"/>
    </source>
</evidence>
<dbReference type="PANTHER" id="PTHR35567:SF1">
    <property type="entry name" value="CONSERVED FUNGAL PROTEIN (AFU_ORTHOLOGUE AFUA_1G14230)"/>
    <property type="match status" value="1"/>
</dbReference>
<dbReference type="Pfam" id="PF11937">
    <property type="entry name" value="DUF3455"/>
    <property type="match status" value="1"/>
</dbReference>
<accession>A0A9W9ICV8</accession>
<evidence type="ECO:0008006" key="4">
    <source>
        <dbReference type="Google" id="ProtNLM"/>
    </source>
</evidence>
<sequence>MQGALVLLAALILTVTGAAHVLPGPLRLADTFSHIAKDLDHINLGKCSLEGITLPLNKTKVKLPKPSSHLDLKHVVIGRGTQNYTCPSSGMSTKLRRDTSPEATGAAAALFDASCIAAASPNILHELPAVLGKAPLGSLVFLSEILSRTTTTSELIIGEHYFNSDGEPLFNLGLSDGDSWLIAKKNSSVEAPTRVTSPSRESNIQDVPWLKLGYNKGKGLKEVYRVMTFEGAAPSTCEGQNGTIVVDYAAEYWFYG</sequence>
<dbReference type="InterPro" id="IPR021851">
    <property type="entry name" value="DUF3455"/>
</dbReference>
<dbReference type="AlphaFoldDB" id="A0A9W9ICV8"/>
<feature type="signal peptide" evidence="1">
    <location>
        <begin position="1"/>
        <end position="18"/>
    </location>
</feature>
<dbReference type="Proteomes" id="UP001146351">
    <property type="component" value="Unassembled WGS sequence"/>
</dbReference>
<evidence type="ECO:0000313" key="3">
    <source>
        <dbReference type="Proteomes" id="UP001146351"/>
    </source>
</evidence>
<keyword evidence="1" id="KW-0732">Signal</keyword>
<organism evidence="2 3">
    <name type="scientific">Penicillium capsulatum</name>
    <dbReference type="NCBI Taxonomy" id="69766"/>
    <lineage>
        <taxon>Eukaryota</taxon>
        <taxon>Fungi</taxon>
        <taxon>Dikarya</taxon>
        <taxon>Ascomycota</taxon>
        <taxon>Pezizomycotina</taxon>
        <taxon>Eurotiomycetes</taxon>
        <taxon>Eurotiomycetidae</taxon>
        <taxon>Eurotiales</taxon>
        <taxon>Aspergillaceae</taxon>
        <taxon>Penicillium</taxon>
    </lineage>
</organism>